<dbReference type="Gene3D" id="3.40.50.720">
    <property type="entry name" value="NAD(P)-binding Rossmann-like Domain"/>
    <property type="match status" value="1"/>
</dbReference>
<keyword evidence="4" id="KW-1185">Reference proteome</keyword>
<organism evidence="3 4">
    <name type="scientific">Chironomus riparius</name>
    <dbReference type="NCBI Taxonomy" id="315576"/>
    <lineage>
        <taxon>Eukaryota</taxon>
        <taxon>Metazoa</taxon>
        <taxon>Ecdysozoa</taxon>
        <taxon>Arthropoda</taxon>
        <taxon>Hexapoda</taxon>
        <taxon>Insecta</taxon>
        <taxon>Pterygota</taxon>
        <taxon>Neoptera</taxon>
        <taxon>Endopterygota</taxon>
        <taxon>Diptera</taxon>
        <taxon>Nematocera</taxon>
        <taxon>Chironomoidea</taxon>
        <taxon>Chironomidae</taxon>
        <taxon>Chironominae</taxon>
        <taxon>Chironomus</taxon>
    </lineage>
</organism>
<keyword evidence="2" id="KW-0472">Membrane</keyword>
<dbReference type="Pfam" id="PF00106">
    <property type="entry name" value="adh_short"/>
    <property type="match status" value="1"/>
</dbReference>
<name>A0A9N9WNU7_9DIPT</name>
<dbReference type="PANTHER" id="PTHR43157">
    <property type="entry name" value="PHOSPHATIDYLINOSITOL-GLYCAN BIOSYNTHESIS CLASS F PROTEIN-RELATED"/>
    <property type="match status" value="1"/>
</dbReference>
<dbReference type="PRINTS" id="PR00081">
    <property type="entry name" value="GDHRDH"/>
</dbReference>
<keyword evidence="2" id="KW-1133">Transmembrane helix</keyword>
<reference evidence="3" key="1">
    <citation type="submission" date="2022-01" db="EMBL/GenBank/DDBJ databases">
        <authorList>
            <person name="King R."/>
        </authorList>
    </citation>
    <scope>NUCLEOTIDE SEQUENCE</scope>
</reference>
<protein>
    <submittedName>
        <fullName evidence="3">Uncharacterized protein</fullName>
    </submittedName>
</protein>
<evidence type="ECO:0000313" key="4">
    <source>
        <dbReference type="Proteomes" id="UP001153620"/>
    </source>
</evidence>
<keyword evidence="2" id="KW-0812">Transmembrane</keyword>
<evidence type="ECO:0000256" key="1">
    <source>
        <dbReference type="ARBA" id="ARBA00023002"/>
    </source>
</evidence>
<dbReference type="OrthoDB" id="191139at2759"/>
<dbReference type="Proteomes" id="UP001153620">
    <property type="component" value="Chromosome 1"/>
</dbReference>
<gene>
    <name evidence="3" type="ORF">CHIRRI_LOCUS2962</name>
</gene>
<feature type="transmembrane region" description="Helical" evidence="2">
    <location>
        <begin position="12"/>
        <end position="35"/>
    </location>
</feature>
<dbReference type="InterPro" id="IPR036291">
    <property type="entry name" value="NAD(P)-bd_dom_sf"/>
</dbReference>
<dbReference type="GO" id="GO:0016491">
    <property type="term" value="F:oxidoreductase activity"/>
    <property type="evidence" value="ECO:0007669"/>
    <property type="project" value="UniProtKB-KW"/>
</dbReference>
<proteinExistence type="predicted"/>
<sequence length="326" mass="36984">MDFFNNLDPAVLTVIVVLVIIVVGCLCLYLMRMWWQGGQFRKNTRIDDKIVIITGANGGIGKETAIDLAKRGGKIYIACRDLKRGQDALTEIIARSGSDNVYFLQLDLASMESIREFSRKFHQLENKLHILINNAGIMACPKAYTADGFELQFGTNHLGHFLLTNLLLDLLKEAAPSRIVIVSSIMHRIGYIKKDDLMREQRYWKWFVYGQSKLSNILFARELSKRLEGSGVTANSLHPGVVNTELSRNLDLCSKICFNPWKLIFKTPISGAQTQIMLAVDPELDRITGRYFADCKQRKPSSAARDDETAMWLWKESERLTCLSMV</sequence>
<evidence type="ECO:0000313" key="3">
    <source>
        <dbReference type="EMBL" id="CAG9800009.1"/>
    </source>
</evidence>
<evidence type="ECO:0000256" key="2">
    <source>
        <dbReference type="SAM" id="Phobius"/>
    </source>
</evidence>
<dbReference type="SUPFAM" id="SSF51735">
    <property type="entry name" value="NAD(P)-binding Rossmann-fold domains"/>
    <property type="match status" value="1"/>
</dbReference>
<reference evidence="3" key="2">
    <citation type="submission" date="2022-10" db="EMBL/GenBank/DDBJ databases">
        <authorList>
            <consortium name="ENA_rothamsted_submissions"/>
            <consortium name="culmorum"/>
            <person name="King R."/>
        </authorList>
    </citation>
    <scope>NUCLEOTIDE SEQUENCE</scope>
</reference>
<dbReference type="EMBL" id="OU895877">
    <property type="protein sequence ID" value="CAG9800009.1"/>
    <property type="molecule type" value="Genomic_DNA"/>
</dbReference>
<dbReference type="AlphaFoldDB" id="A0A9N9WNU7"/>
<dbReference type="PANTHER" id="PTHR43157:SF31">
    <property type="entry name" value="PHOSPHATIDYLINOSITOL-GLYCAN BIOSYNTHESIS CLASS F PROTEIN"/>
    <property type="match status" value="1"/>
</dbReference>
<keyword evidence="1" id="KW-0560">Oxidoreductase</keyword>
<dbReference type="InterPro" id="IPR002347">
    <property type="entry name" value="SDR_fam"/>
</dbReference>
<accession>A0A9N9WNU7</accession>